<protein>
    <recommendedName>
        <fullName evidence="1">VOC domain-containing protein</fullName>
    </recommendedName>
</protein>
<feature type="domain" description="VOC" evidence="1">
    <location>
        <begin position="4"/>
        <end position="111"/>
    </location>
</feature>
<dbReference type="Proteomes" id="UP000198711">
    <property type="component" value="Unassembled WGS sequence"/>
</dbReference>
<proteinExistence type="predicted"/>
<dbReference type="Gene3D" id="3.10.180.10">
    <property type="entry name" value="2,3-Dihydroxybiphenyl 1,2-Dioxygenase, domain 1"/>
    <property type="match status" value="1"/>
</dbReference>
<dbReference type="InterPro" id="IPR029068">
    <property type="entry name" value="Glyas_Bleomycin-R_OHBP_Dase"/>
</dbReference>
<comment type="caution">
    <text evidence="2">The sequence shown here is derived from an EMBL/GenBank/DDBJ whole genome shotgun (WGS) entry which is preliminary data.</text>
</comment>
<gene>
    <name evidence="2" type="ORF">SAMN05444410_108156</name>
</gene>
<accession>A0A8X8LE01</accession>
<dbReference type="RefSeq" id="WP_092723975.1">
    <property type="nucleotide sequence ID" value="NZ_FNNO01000008.1"/>
</dbReference>
<keyword evidence="3" id="KW-1185">Reference proteome</keyword>
<evidence type="ECO:0000313" key="2">
    <source>
        <dbReference type="EMBL" id="SDX05501.1"/>
    </source>
</evidence>
<reference evidence="2 3" key="1">
    <citation type="submission" date="2016-10" db="EMBL/GenBank/DDBJ databases">
        <authorList>
            <person name="Varghese N."/>
            <person name="Submissions S."/>
        </authorList>
    </citation>
    <scope>NUCLEOTIDE SEQUENCE [LARGE SCALE GENOMIC DNA]</scope>
    <source>
        <strain evidence="2 3">DSM 25353</strain>
    </source>
</reference>
<dbReference type="AlphaFoldDB" id="A0A8X8LE01"/>
<sequence>MKLRLQEIELNSIDPEKSRRFYESALGLENAIDQGQLQVFQTGFPGLDFNISSHYPNEKVVISFITDDLYQVIERLNALSVTFEGPKDSHLGMMTIVFRDSDGRQIKVNQPTEKSPTWLQV</sequence>
<evidence type="ECO:0000259" key="1">
    <source>
        <dbReference type="PROSITE" id="PS51819"/>
    </source>
</evidence>
<dbReference type="Pfam" id="PF00903">
    <property type="entry name" value="Glyoxalase"/>
    <property type="match status" value="1"/>
</dbReference>
<name>A0A8X8LE01_9BACT</name>
<dbReference type="EMBL" id="FNNO01000008">
    <property type="protein sequence ID" value="SDX05501.1"/>
    <property type="molecule type" value="Genomic_DNA"/>
</dbReference>
<dbReference type="PROSITE" id="PS51819">
    <property type="entry name" value="VOC"/>
    <property type="match status" value="1"/>
</dbReference>
<organism evidence="2 3">
    <name type="scientific">Hydrobacter penzbergensis</name>
    <dbReference type="NCBI Taxonomy" id="1235997"/>
    <lineage>
        <taxon>Bacteria</taxon>
        <taxon>Pseudomonadati</taxon>
        <taxon>Bacteroidota</taxon>
        <taxon>Chitinophagia</taxon>
        <taxon>Chitinophagales</taxon>
        <taxon>Chitinophagaceae</taxon>
        <taxon>Hydrobacter</taxon>
    </lineage>
</organism>
<dbReference type="SUPFAM" id="SSF54593">
    <property type="entry name" value="Glyoxalase/Bleomycin resistance protein/Dihydroxybiphenyl dioxygenase"/>
    <property type="match status" value="1"/>
</dbReference>
<dbReference type="InterPro" id="IPR004360">
    <property type="entry name" value="Glyas_Fos-R_dOase_dom"/>
</dbReference>
<evidence type="ECO:0000313" key="3">
    <source>
        <dbReference type="Proteomes" id="UP000198711"/>
    </source>
</evidence>
<dbReference type="InterPro" id="IPR037523">
    <property type="entry name" value="VOC_core"/>
</dbReference>